<protein>
    <recommendedName>
        <fullName evidence="5">NPH3 domain-containing protein</fullName>
    </recommendedName>
</protein>
<dbReference type="GO" id="GO:0016567">
    <property type="term" value="P:protein ubiquitination"/>
    <property type="evidence" value="ECO:0007669"/>
    <property type="project" value="UniProtKB-UniPathway"/>
</dbReference>
<feature type="compositionally biased region" description="Low complexity" evidence="4">
    <location>
        <begin position="12"/>
        <end position="29"/>
    </location>
</feature>
<dbReference type="Pfam" id="PF03000">
    <property type="entry name" value="NPH3"/>
    <property type="match status" value="1"/>
</dbReference>
<evidence type="ECO:0000256" key="2">
    <source>
        <dbReference type="PROSITE-ProRule" id="PRU00982"/>
    </source>
</evidence>
<dbReference type="Proteomes" id="UP000095767">
    <property type="component" value="Unassembled WGS sequence"/>
</dbReference>
<keyword evidence="7" id="KW-1185">Reference proteome</keyword>
<dbReference type="OrthoDB" id="680561at2759"/>
<evidence type="ECO:0000259" key="5">
    <source>
        <dbReference type="PROSITE" id="PS51649"/>
    </source>
</evidence>
<feature type="non-terminal residue" evidence="6">
    <location>
        <position position="1"/>
    </location>
</feature>
<comment type="similarity">
    <text evidence="2">Belongs to the NPH3 family.</text>
</comment>
<organism evidence="6 7">
    <name type="scientific">Dichanthelium oligosanthes</name>
    <dbReference type="NCBI Taxonomy" id="888268"/>
    <lineage>
        <taxon>Eukaryota</taxon>
        <taxon>Viridiplantae</taxon>
        <taxon>Streptophyta</taxon>
        <taxon>Embryophyta</taxon>
        <taxon>Tracheophyta</taxon>
        <taxon>Spermatophyta</taxon>
        <taxon>Magnoliopsida</taxon>
        <taxon>Liliopsida</taxon>
        <taxon>Poales</taxon>
        <taxon>Poaceae</taxon>
        <taxon>PACMAD clade</taxon>
        <taxon>Panicoideae</taxon>
        <taxon>Panicodae</taxon>
        <taxon>Paniceae</taxon>
        <taxon>Dichantheliinae</taxon>
        <taxon>Dichanthelium</taxon>
    </lineage>
</organism>
<dbReference type="InterPro" id="IPR043454">
    <property type="entry name" value="NPH3/RPT2-like"/>
</dbReference>
<evidence type="ECO:0000256" key="3">
    <source>
        <dbReference type="SAM" id="Coils"/>
    </source>
</evidence>
<dbReference type="AlphaFoldDB" id="A0A1E5UQL3"/>
<proteinExistence type="inferred from homology"/>
<gene>
    <name evidence="6" type="ORF">BAE44_0023880</name>
</gene>
<feature type="compositionally biased region" description="Basic and acidic residues" evidence="4">
    <location>
        <begin position="462"/>
        <end position="483"/>
    </location>
</feature>
<name>A0A1E5UQL3_9POAL</name>
<feature type="region of interest" description="Disordered" evidence="4">
    <location>
        <begin position="1"/>
        <end position="48"/>
    </location>
</feature>
<evidence type="ECO:0000313" key="7">
    <source>
        <dbReference type="Proteomes" id="UP000095767"/>
    </source>
</evidence>
<evidence type="ECO:0000313" key="6">
    <source>
        <dbReference type="EMBL" id="OEL15105.1"/>
    </source>
</evidence>
<dbReference type="EMBL" id="LWDX02067875">
    <property type="protein sequence ID" value="OEL15105.1"/>
    <property type="molecule type" value="Genomic_DNA"/>
</dbReference>
<accession>A0A1E5UQL3</accession>
<dbReference type="PANTHER" id="PTHR32370">
    <property type="entry name" value="OS12G0117600 PROTEIN"/>
    <property type="match status" value="1"/>
</dbReference>
<dbReference type="STRING" id="888268.A0A1E5UQL3"/>
<keyword evidence="1" id="KW-0833">Ubl conjugation pathway</keyword>
<comment type="caution">
    <text evidence="6">The sequence shown here is derived from an EMBL/GenBank/DDBJ whole genome shotgun (WGS) entry which is preliminary data.</text>
</comment>
<feature type="coiled-coil region" evidence="3">
    <location>
        <begin position="402"/>
        <end position="436"/>
    </location>
</feature>
<keyword evidence="3" id="KW-0175">Coiled coil</keyword>
<reference evidence="6 7" key="1">
    <citation type="submission" date="2016-09" db="EMBL/GenBank/DDBJ databases">
        <title>The draft genome of Dichanthelium oligosanthes: A C3 panicoid grass species.</title>
        <authorList>
            <person name="Studer A.J."/>
            <person name="Schnable J.C."/>
            <person name="Brutnell T.P."/>
        </authorList>
    </citation>
    <scope>NUCLEOTIDE SEQUENCE [LARGE SCALE GENOMIC DNA]</scope>
    <source>
        <strain evidence="7">cv. Kellogg 1175</strain>
        <tissue evidence="6">Leaf</tissue>
    </source>
</reference>
<sequence>LLARAPSHRQQPPAMKSSSHSQSPKTPSPRGGTAGASASAEHARSTSEPWLVAAAASSASDDSCVNDVDNFARTVAAVKSKSASCARPDMLASVLSHYATKWLPDVAPPSASSPAASSASGRFLPPESPTATWLKKRLLLESLVAALPPEPPAPGCCVTAAAGGDDGITCDFLLKLLRAGSMVGADAALLRDLEARAARRLDQATLGAVMIPAFGHAGEHASLLLDVPLVLRLVRGFLKEGAAASASASKASGAAAVGGGGAAAARVARLVDAYLAEAALEAGLRPAEFEELARAVPAHARPADDALYRAVDTYLKAHPNTGKEERKSLCRLIDARKLTAEAAAHAVQNERMPVRSVMQVLFSEHGKLNRLAELSASFSGPRSPNPNPALELPGRCPSKREVLAQHQEVRRLREDVARLQVQCNALQAQVDRLSSDRRRRGGGGFFKWSAFWFGGGMGADVARVDDSESGMERRTPAKGKKDSAASTTPKAKWRKSTS</sequence>
<evidence type="ECO:0000256" key="1">
    <source>
        <dbReference type="ARBA" id="ARBA00022786"/>
    </source>
</evidence>
<dbReference type="PROSITE" id="PS51649">
    <property type="entry name" value="NPH3"/>
    <property type="match status" value="1"/>
</dbReference>
<feature type="region of interest" description="Disordered" evidence="4">
    <location>
        <begin position="462"/>
        <end position="498"/>
    </location>
</feature>
<evidence type="ECO:0000256" key="4">
    <source>
        <dbReference type="SAM" id="MobiDB-lite"/>
    </source>
</evidence>
<dbReference type="UniPathway" id="UPA00143"/>
<dbReference type="InterPro" id="IPR027356">
    <property type="entry name" value="NPH3_dom"/>
</dbReference>
<feature type="domain" description="NPH3" evidence="5">
    <location>
        <begin position="57"/>
        <end position="367"/>
    </location>
</feature>